<dbReference type="EMBL" id="LMXB01000021">
    <property type="protein sequence ID" value="KUO21945.1"/>
    <property type="molecule type" value="Genomic_DNA"/>
</dbReference>
<comment type="caution">
    <text evidence="1">The sequence shown here is derived from an EMBL/GenBank/DDBJ whole genome shotgun (WGS) entry which is preliminary data.</text>
</comment>
<evidence type="ECO:0000313" key="2">
    <source>
        <dbReference type="Proteomes" id="UP000053260"/>
    </source>
</evidence>
<reference evidence="1 2" key="1">
    <citation type="submission" date="2015-10" db="EMBL/GenBank/DDBJ databases">
        <title>Draft genome sequence of Streptomyces sp. RV15, isolated from a marine sponge.</title>
        <authorList>
            <person name="Ruckert C."/>
            <person name="Abdelmohsen U.R."/>
            <person name="Winkler A."/>
            <person name="Hentschel U."/>
            <person name="Kalinowski J."/>
            <person name="Kampfer P."/>
            <person name="Glaeser S."/>
        </authorList>
    </citation>
    <scope>NUCLEOTIDE SEQUENCE [LARGE SCALE GENOMIC DNA]</scope>
    <source>
        <strain evidence="1 2">RV15</strain>
    </source>
</reference>
<dbReference type="RefSeq" id="WP_067017647.1">
    <property type="nucleotide sequence ID" value="NZ_KQ949077.1"/>
</dbReference>
<dbReference type="InterPro" id="IPR045682">
    <property type="entry name" value="DUF6193"/>
</dbReference>
<evidence type="ECO:0000313" key="1">
    <source>
        <dbReference type="EMBL" id="KUO21945.1"/>
    </source>
</evidence>
<proteinExistence type="predicted"/>
<dbReference type="Pfam" id="PF19692">
    <property type="entry name" value="DUF6193"/>
    <property type="match status" value="1"/>
</dbReference>
<name>A0A101V3S6_9ACTN</name>
<gene>
    <name evidence="1" type="ORF">AQJ91_07395</name>
</gene>
<dbReference type="AlphaFoldDB" id="A0A101V3S6"/>
<organism evidence="1 2">
    <name type="scientific">Streptomyces dysideae</name>
    <dbReference type="NCBI Taxonomy" id="909626"/>
    <lineage>
        <taxon>Bacteria</taxon>
        <taxon>Bacillati</taxon>
        <taxon>Actinomycetota</taxon>
        <taxon>Actinomycetes</taxon>
        <taxon>Kitasatosporales</taxon>
        <taxon>Streptomycetaceae</taxon>
        <taxon>Streptomyces</taxon>
    </lineage>
</organism>
<keyword evidence="2" id="KW-1185">Reference proteome</keyword>
<dbReference type="OrthoDB" id="3378006at2"/>
<sequence>MNSALYPDLAAAGSLAVALERLAAELAVDLTVVPGDWGASASAAIAASVPARGPLSVHIGAEARRFVVSGWSQGVQLITGATSDLSDVVRAGVAWGEGRSLRDLRRLLPFLGFTELAEAHERGPAAAVDVQWRLMREWAATKPDFPEFGLLVEAAHAEPRLRQLYPISSHWTLGFNVSTGVPSRVATAVVPAYEGSPYRVQKFLHAGLICEADTAEEAVAFAVAHLPTDLGPAVAGVVDL</sequence>
<dbReference type="Proteomes" id="UP000053260">
    <property type="component" value="Unassembled WGS sequence"/>
</dbReference>
<accession>A0A101V3S6</accession>
<protein>
    <submittedName>
        <fullName evidence="1">Uncharacterized protein</fullName>
    </submittedName>
</protein>